<comment type="caution">
    <text evidence="7">The sequence shown here is derived from an EMBL/GenBank/DDBJ whole genome shotgun (WGS) entry which is preliminary data.</text>
</comment>
<accession>A0A2A2GDG4</accession>
<dbReference type="SUPFAM" id="SSF48452">
    <property type="entry name" value="TPR-like"/>
    <property type="match status" value="1"/>
</dbReference>
<evidence type="ECO:0000259" key="6">
    <source>
        <dbReference type="Pfam" id="PF07980"/>
    </source>
</evidence>
<dbReference type="Proteomes" id="UP000218831">
    <property type="component" value="Unassembled WGS sequence"/>
</dbReference>
<keyword evidence="5" id="KW-0998">Cell outer membrane</keyword>
<comment type="similarity">
    <text evidence="2">Belongs to the SusD family.</text>
</comment>
<dbReference type="Gene3D" id="1.25.40.390">
    <property type="match status" value="1"/>
</dbReference>
<organism evidence="7 8">
    <name type="scientific">Fodinibius salipaludis</name>
    <dbReference type="NCBI Taxonomy" id="2032627"/>
    <lineage>
        <taxon>Bacteria</taxon>
        <taxon>Pseudomonadati</taxon>
        <taxon>Balneolota</taxon>
        <taxon>Balneolia</taxon>
        <taxon>Balneolales</taxon>
        <taxon>Balneolaceae</taxon>
        <taxon>Fodinibius</taxon>
    </lineage>
</organism>
<evidence type="ECO:0000256" key="2">
    <source>
        <dbReference type="ARBA" id="ARBA00006275"/>
    </source>
</evidence>
<evidence type="ECO:0000313" key="7">
    <source>
        <dbReference type="EMBL" id="PAU95220.1"/>
    </source>
</evidence>
<dbReference type="Pfam" id="PF07980">
    <property type="entry name" value="SusD_RagB"/>
    <property type="match status" value="1"/>
</dbReference>
<evidence type="ECO:0000256" key="5">
    <source>
        <dbReference type="ARBA" id="ARBA00023237"/>
    </source>
</evidence>
<keyword evidence="8" id="KW-1185">Reference proteome</keyword>
<dbReference type="InterPro" id="IPR011990">
    <property type="entry name" value="TPR-like_helical_dom_sf"/>
</dbReference>
<evidence type="ECO:0000256" key="1">
    <source>
        <dbReference type="ARBA" id="ARBA00004442"/>
    </source>
</evidence>
<sequence>MVSGCDVQNPGPIEESSLNSEEAVPGLVIGMSADLSFAYRTTTYWGSIWADEQTHSGTFSAPTVFSSGAINSEDVNPWWEDAQRARWVAEDGLERIEEILGNSFNNNPNVAKAYLYAGYSNRILGENACYAVIDGGERQPNTVHFSRAEDHFTNALEVADNIGDQNLYNAALAGRASVRAAQGNWTGAANDAANVPIEYRFEAVYSINSSRENNDWPSRTTERGEYTVWGTQWEGVNDPRLPQEVQYTSEGDTATAANGTTPWITQLKYASDGTNIALSKGTEMLLIRAEMELRENRDFDAAMDLINEGRDYHGLGDLNANNLEEAWDHLQTERGKDMWLEGRRFWDLRRWYEDSGPANNNYLEGQDKCVPIGQGELDMNPNL</sequence>
<evidence type="ECO:0000313" key="8">
    <source>
        <dbReference type="Proteomes" id="UP000218831"/>
    </source>
</evidence>
<dbReference type="GO" id="GO:0009279">
    <property type="term" value="C:cell outer membrane"/>
    <property type="evidence" value="ECO:0007669"/>
    <property type="project" value="UniProtKB-SubCell"/>
</dbReference>
<evidence type="ECO:0000256" key="3">
    <source>
        <dbReference type="ARBA" id="ARBA00022729"/>
    </source>
</evidence>
<dbReference type="EMBL" id="NSKE01000002">
    <property type="protein sequence ID" value="PAU95220.1"/>
    <property type="molecule type" value="Genomic_DNA"/>
</dbReference>
<comment type="subcellular location">
    <subcellularLocation>
        <location evidence="1">Cell outer membrane</location>
    </subcellularLocation>
</comment>
<name>A0A2A2GDG4_9BACT</name>
<proteinExistence type="inferred from homology"/>
<feature type="domain" description="RagB/SusD" evidence="6">
    <location>
        <begin position="282"/>
        <end position="366"/>
    </location>
</feature>
<gene>
    <name evidence="7" type="ORF">CK503_03200</name>
</gene>
<keyword evidence="3" id="KW-0732">Signal</keyword>
<evidence type="ECO:0000256" key="4">
    <source>
        <dbReference type="ARBA" id="ARBA00023136"/>
    </source>
</evidence>
<protein>
    <recommendedName>
        <fullName evidence="6">RagB/SusD domain-containing protein</fullName>
    </recommendedName>
</protein>
<dbReference type="InterPro" id="IPR012944">
    <property type="entry name" value="SusD_RagB_dom"/>
</dbReference>
<keyword evidence="4" id="KW-0472">Membrane</keyword>
<reference evidence="7 8" key="1">
    <citation type="submission" date="2017-08" db="EMBL/GenBank/DDBJ databases">
        <title>Aliifodinibius alkalisoli sp. nov., isolated from saline alkaline soil.</title>
        <authorList>
            <person name="Liu D."/>
            <person name="Zhang G."/>
        </authorList>
    </citation>
    <scope>NUCLEOTIDE SEQUENCE [LARGE SCALE GENOMIC DNA]</scope>
    <source>
        <strain evidence="7 8">WN023</strain>
    </source>
</reference>
<dbReference type="AlphaFoldDB" id="A0A2A2GDG4"/>